<reference evidence="2" key="1">
    <citation type="submission" date="2017-03" db="EMBL/GenBank/DDBJ databases">
        <title>Phytopthora megakarya and P. palmivora, two closely related causual agents of cacao black pod achieved similar genome size and gene model numbers by different mechanisms.</title>
        <authorList>
            <person name="Ali S."/>
            <person name="Shao J."/>
            <person name="Larry D.J."/>
            <person name="Kronmiller B."/>
            <person name="Shen D."/>
            <person name="Strem M.D."/>
            <person name="Melnick R.L."/>
            <person name="Guiltinan M.J."/>
            <person name="Tyler B.M."/>
            <person name="Meinhardt L.W."/>
            <person name="Bailey B.A."/>
        </authorList>
    </citation>
    <scope>NUCLEOTIDE SEQUENCE [LARGE SCALE GENOMIC DNA]</scope>
    <source>
        <strain evidence="2">zdho120</strain>
    </source>
</reference>
<dbReference type="AlphaFoldDB" id="A0A225VT85"/>
<dbReference type="EMBL" id="NBNE01003231">
    <property type="protein sequence ID" value="OWZ08219.1"/>
    <property type="molecule type" value="Genomic_DNA"/>
</dbReference>
<protein>
    <submittedName>
        <fullName evidence="1">Uncharacterized protein</fullName>
    </submittedName>
</protein>
<feature type="non-terminal residue" evidence="1">
    <location>
        <position position="122"/>
    </location>
</feature>
<dbReference type="OrthoDB" id="75296at2759"/>
<evidence type="ECO:0000313" key="1">
    <source>
        <dbReference type="EMBL" id="OWZ08219.1"/>
    </source>
</evidence>
<comment type="caution">
    <text evidence="1">The sequence shown here is derived from an EMBL/GenBank/DDBJ whole genome shotgun (WGS) entry which is preliminary data.</text>
</comment>
<evidence type="ECO:0000313" key="2">
    <source>
        <dbReference type="Proteomes" id="UP000198211"/>
    </source>
</evidence>
<gene>
    <name evidence="1" type="ORF">PHMEG_00019271</name>
</gene>
<sequence length="122" mass="13437">MLDTSAHMLLLLEQTQSKNERPVDASFLPLSLSVACLLRQLPAGLAPPAGGLSFHQLDRLPQDVLERKLAAMLLDHPLRAFTFVCALAKYVRVARGLLVICHDHMSNQRTTVEAIQDVVQAV</sequence>
<accession>A0A225VT85</accession>
<proteinExistence type="predicted"/>
<organism evidence="1 2">
    <name type="scientific">Phytophthora megakarya</name>
    <dbReference type="NCBI Taxonomy" id="4795"/>
    <lineage>
        <taxon>Eukaryota</taxon>
        <taxon>Sar</taxon>
        <taxon>Stramenopiles</taxon>
        <taxon>Oomycota</taxon>
        <taxon>Peronosporomycetes</taxon>
        <taxon>Peronosporales</taxon>
        <taxon>Peronosporaceae</taxon>
        <taxon>Phytophthora</taxon>
    </lineage>
</organism>
<name>A0A225VT85_9STRA</name>
<keyword evidence="2" id="KW-1185">Reference proteome</keyword>
<dbReference type="Proteomes" id="UP000198211">
    <property type="component" value="Unassembled WGS sequence"/>
</dbReference>